<feature type="transmembrane region" description="Helical" evidence="1">
    <location>
        <begin position="169"/>
        <end position="192"/>
    </location>
</feature>
<dbReference type="OrthoDB" id="10029326at2759"/>
<evidence type="ECO:0000256" key="1">
    <source>
        <dbReference type="SAM" id="Phobius"/>
    </source>
</evidence>
<feature type="chain" id="PRO_5002747246" evidence="2">
    <location>
        <begin position="18"/>
        <end position="214"/>
    </location>
</feature>
<reference evidence="3 4" key="1">
    <citation type="journal article" date="2008" name="Nature">
        <title>The genome of Laccaria bicolor provides insights into mycorrhizal symbiosis.</title>
        <authorList>
            <person name="Martin F."/>
            <person name="Aerts A."/>
            <person name="Ahren D."/>
            <person name="Brun A."/>
            <person name="Danchin E.G.J."/>
            <person name="Duchaussoy F."/>
            <person name="Gibon J."/>
            <person name="Kohler A."/>
            <person name="Lindquist E."/>
            <person name="Pereda V."/>
            <person name="Salamov A."/>
            <person name="Shapiro H.J."/>
            <person name="Wuyts J."/>
            <person name="Blaudez D."/>
            <person name="Buee M."/>
            <person name="Brokstein P."/>
            <person name="Canbaeck B."/>
            <person name="Cohen D."/>
            <person name="Courty P.E."/>
            <person name="Coutinho P.M."/>
            <person name="Delaruelle C."/>
            <person name="Detter J.C."/>
            <person name="Deveau A."/>
            <person name="DiFazio S."/>
            <person name="Duplessis S."/>
            <person name="Fraissinet-Tachet L."/>
            <person name="Lucic E."/>
            <person name="Frey-Klett P."/>
            <person name="Fourrey C."/>
            <person name="Feussner I."/>
            <person name="Gay G."/>
            <person name="Grimwood J."/>
            <person name="Hoegger P.J."/>
            <person name="Jain P."/>
            <person name="Kilaru S."/>
            <person name="Labbe J."/>
            <person name="Lin Y.C."/>
            <person name="Legue V."/>
            <person name="Le Tacon F."/>
            <person name="Marmeisse R."/>
            <person name="Melayah D."/>
            <person name="Montanini B."/>
            <person name="Muratet M."/>
            <person name="Nehls U."/>
            <person name="Niculita-Hirzel H."/>
            <person name="Oudot-Le Secq M.P."/>
            <person name="Peter M."/>
            <person name="Quesneville H."/>
            <person name="Rajashekar B."/>
            <person name="Reich M."/>
            <person name="Rouhier N."/>
            <person name="Schmutz J."/>
            <person name="Yin T."/>
            <person name="Chalot M."/>
            <person name="Henrissat B."/>
            <person name="Kuees U."/>
            <person name="Lucas S."/>
            <person name="Van de Peer Y."/>
            <person name="Podila G.K."/>
            <person name="Polle A."/>
            <person name="Pukkila P.J."/>
            <person name="Richardson P.M."/>
            <person name="Rouze P."/>
            <person name="Sanders I.R."/>
            <person name="Stajich J.E."/>
            <person name="Tunlid A."/>
            <person name="Tuskan G."/>
            <person name="Grigoriev I.V."/>
        </authorList>
    </citation>
    <scope>NUCLEOTIDE SEQUENCE [LARGE SCALE GENOMIC DNA]</scope>
    <source>
        <strain evidence="4">S238N-H82 / ATCC MYA-4686</strain>
    </source>
</reference>
<dbReference type="EMBL" id="DS547115">
    <property type="protein sequence ID" value="EDR04862.1"/>
    <property type="molecule type" value="Genomic_DNA"/>
</dbReference>
<dbReference type="InParanoid" id="B0DK16"/>
<protein>
    <submittedName>
        <fullName evidence="3">Predicted protein</fullName>
    </submittedName>
</protein>
<keyword evidence="1" id="KW-1133">Transmembrane helix</keyword>
<dbReference type="AlphaFoldDB" id="B0DK16"/>
<organism evidence="4">
    <name type="scientific">Laccaria bicolor (strain S238N-H82 / ATCC MYA-4686)</name>
    <name type="common">Bicoloured deceiver</name>
    <name type="synonym">Laccaria laccata var. bicolor</name>
    <dbReference type="NCBI Taxonomy" id="486041"/>
    <lineage>
        <taxon>Eukaryota</taxon>
        <taxon>Fungi</taxon>
        <taxon>Dikarya</taxon>
        <taxon>Basidiomycota</taxon>
        <taxon>Agaricomycotina</taxon>
        <taxon>Agaricomycetes</taxon>
        <taxon>Agaricomycetidae</taxon>
        <taxon>Agaricales</taxon>
        <taxon>Agaricineae</taxon>
        <taxon>Hydnangiaceae</taxon>
        <taxon>Laccaria</taxon>
    </lineage>
</organism>
<accession>B0DK16</accession>
<keyword evidence="2" id="KW-0732">Signal</keyword>
<proteinExistence type="predicted"/>
<keyword evidence="1" id="KW-0472">Membrane</keyword>
<dbReference type="GeneID" id="6079882"/>
<dbReference type="HOGENOM" id="CLU_083986_0_0_1"/>
<dbReference type="Proteomes" id="UP000001194">
    <property type="component" value="Unassembled WGS sequence"/>
</dbReference>
<evidence type="ECO:0000313" key="3">
    <source>
        <dbReference type="EMBL" id="EDR04862.1"/>
    </source>
</evidence>
<name>B0DK16_LACBS</name>
<feature type="signal peptide" evidence="2">
    <location>
        <begin position="1"/>
        <end position="17"/>
    </location>
</feature>
<dbReference type="RefSeq" id="XP_001884252.1">
    <property type="nucleotide sequence ID" value="XM_001884217.1"/>
</dbReference>
<dbReference type="KEGG" id="lbc:LACBIDRAFT_330027"/>
<sequence length="214" mass="23410">MHLLALLALSSLPLLHASDLRTLSPHTHLARSLSSSQSSKQFPYVQQFDASSLAELISSDCQSRLLRYAPGEPRIVLEHDIKHVVSLEMPQLLDSGKSRKEAMTKHESILGHELSALASVFPSHLIIYAGASLPAHSRRQLNENMHAAANTTLPAGGILKRYQLLTPGLITVLLVTFFLLTPLVMFGINALASIQNPLRVDAPKGFNAQDKKNQ</sequence>
<gene>
    <name evidence="3" type="ORF">LACBIDRAFT_330027</name>
</gene>
<evidence type="ECO:0000313" key="4">
    <source>
        <dbReference type="Proteomes" id="UP000001194"/>
    </source>
</evidence>
<keyword evidence="1" id="KW-0812">Transmembrane</keyword>
<evidence type="ECO:0000256" key="2">
    <source>
        <dbReference type="SAM" id="SignalP"/>
    </source>
</evidence>
<keyword evidence="4" id="KW-1185">Reference proteome</keyword>